<reference evidence="1" key="1">
    <citation type="submission" date="2023-06" db="EMBL/GenBank/DDBJ databases">
        <title>Male Hemibagrus guttatus genome.</title>
        <authorList>
            <person name="Bian C."/>
        </authorList>
    </citation>
    <scope>NUCLEOTIDE SEQUENCE</scope>
    <source>
        <strain evidence="1">Male_cb2023</strain>
        <tissue evidence="1">Muscle</tissue>
    </source>
</reference>
<protein>
    <submittedName>
        <fullName evidence="1">Uncharacterized protein</fullName>
    </submittedName>
</protein>
<gene>
    <name evidence="1" type="ORF">QTP70_003339</name>
</gene>
<name>A0AAE0V6J8_9TELE</name>
<comment type="caution">
    <text evidence="1">The sequence shown here is derived from an EMBL/GenBank/DDBJ whole genome shotgun (WGS) entry which is preliminary data.</text>
</comment>
<evidence type="ECO:0000313" key="1">
    <source>
        <dbReference type="EMBL" id="KAK3545297.1"/>
    </source>
</evidence>
<dbReference type="Proteomes" id="UP001274896">
    <property type="component" value="Unassembled WGS sequence"/>
</dbReference>
<dbReference type="PANTHER" id="PTHR33332">
    <property type="entry name" value="REVERSE TRANSCRIPTASE DOMAIN-CONTAINING PROTEIN"/>
    <property type="match status" value="1"/>
</dbReference>
<dbReference type="AlphaFoldDB" id="A0AAE0V6J8"/>
<proteinExistence type="predicted"/>
<accession>A0AAE0V6J8</accession>
<organism evidence="1 2">
    <name type="scientific">Hemibagrus guttatus</name>
    <dbReference type="NCBI Taxonomy" id="175788"/>
    <lineage>
        <taxon>Eukaryota</taxon>
        <taxon>Metazoa</taxon>
        <taxon>Chordata</taxon>
        <taxon>Craniata</taxon>
        <taxon>Vertebrata</taxon>
        <taxon>Euteleostomi</taxon>
        <taxon>Actinopterygii</taxon>
        <taxon>Neopterygii</taxon>
        <taxon>Teleostei</taxon>
        <taxon>Ostariophysi</taxon>
        <taxon>Siluriformes</taxon>
        <taxon>Bagridae</taxon>
        <taxon>Hemibagrus</taxon>
    </lineage>
</organism>
<dbReference type="EMBL" id="JAUCMX010000005">
    <property type="protein sequence ID" value="KAK3545297.1"/>
    <property type="molecule type" value="Genomic_DNA"/>
</dbReference>
<sequence length="323" mass="36380">MHCRLIGVSKLSIVCDCLLPVRGRHSRPTGPHNNLALAGNPTRAFRMIGEKPTTEPPMPYQLYLCNVHKIAYGHPLGPAMCPVLPRTFLINFLPMNINLREKKMAATVTTTPDLVADLVKSLGVILDSTLSFEAHVNNVTRSAYFHLRNINRLRPILTQHSTAILVHALVTSRLDYCNSVIFGLPSKILHKLQLVQNSAARIITGTPSIDHITPALHQLHWLPVKFPIEYKILLFTFKALHNLAPPYLSDLLQLYTPSRTLRSSFANQLTTPSARLSTMGLRVFSRSAPRRWNSLPADIRSTDSLITFKSRLKTYMFRTAFYI</sequence>
<keyword evidence="2" id="KW-1185">Reference proteome</keyword>
<evidence type="ECO:0000313" key="2">
    <source>
        <dbReference type="Proteomes" id="UP001274896"/>
    </source>
</evidence>